<dbReference type="SUPFAM" id="SSF48452">
    <property type="entry name" value="TPR-like"/>
    <property type="match status" value="1"/>
</dbReference>
<dbReference type="InterPro" id="IPR039494">
    <property type="entry name" value="F8A"/>
</dbReference>
<accession>A0A0D8XPS1</accession>
<dbReference type="OrthoDB" id="5866952at2759"/>
<evidence type="ECO:0000313" key="1">
    <source>
        <dbReference type="EMBL" id="KJH44371.1"/>
    </source>
</evidence>
<reference evidence="2" key="2">
    <citation type="journal article" date="2016" name="Sci. Rep.">
        <title>Dictyocaulus viviparus genome, variome and transcriptome elucidate lungworm biology and support future intervention.</title>
        <authorList>
            <person name="McNulty S.N."/>
            <person name="Strube C."/>
            <person name="Rosa B.A."/>
            <person name="Martin J.C."/>
            <person name="Tyagi R."/>
            <person name="Choi Y.J."/>
            <person name="Wang Q."/>
            <person name="Hallsworth Pepin K."/>
            <person name="Zhang X."/>
            <person name="Ozersky P."/>
            <person name="Wilson R.K."/>
            <person name="Sternberg P.W."/>
            <person name="Gasser R.B."/>
            <person name="Mitreva M."/>
        </authorList>
    </citation>
    <scope>NUCLEOTIDE SEQUENCE [LARGE SCALE GENOMIC DNA]</scope>
    <source>
        <strain evidence="2">HannoverDv2000</strain>
    </source>
</reference>
<proteinExistence type="predicted"/>
<keyword evidence="2" id="KW-1185">Reference proteome</keyword>
<sequence>MATCISSWYEIRSILDGLNRKLLKKPNLSLAITQLNSLSLKMQDEELARHSVICHAEQASIYQKMGNHNEERKQYLVAAHLLSDTFQISVSNRSRIQTYFPDEIADFYSRSIKLCLDMKATRLAGLISLEAAKVLTSCEHFAMAIDHAERAVSLLEGEFFAHTRALYCLATIHFCLYQYEHLLSVIDDLWVTIMKNRPRSSIGRRMLKDLEVITVLIMQRTKLCPSGRHRVFKNLYEINGVRALAVNSANLHAVDSSSLSPREYSDFKNFLSFLSMGKVREAKILLFNHFSTPKETRSLPPVQLKFEFLSPLGIQVICHFLDEGLVDYGG</sequence>
<gene>
    <name evidence="1" type="ORF">DICVIV_09611</name>
</gene>
<evidence type="ECO:0000313" key="2">
    <source>
        <dbReference type="Proteomes" id="UP000053766"/>
    </source>
</evidence>
<dbReference type="EMBL" id="KN716479">
    <property type="protein sequence ID" value="KJH44371.1"/>
    <property type="molecule type" value="Genomic_DNA"/>
</dbReference>
<dbReference type="PANTHER" id="PTHR16797">
    <property type="entry name" value="FACTOR VIII-ASSOCIATED GENE 1"/>
    <property type="match status" value="1"/>
</dbReference>
<dbReference type="Proteomes" id="UP000053766">
    <property type="component" value="Unassembled WGS sequence"/>
</dbReference>
<dbReference type="GO" id="GO:0099518">
    <property type="term" value="P:vesicle cytoskeletal trafficking"/>
    <property type="evidence" value="ECO:0007669"/>
    <property type="project" value="TreeGrafter"/>
</dbReference>
<dbReference type="AlphaFoldDB" id="A0A0D8XPS1"/>
<organism evidence="1 2">
    <name type="scientific">Dictyocaulus viviparus</name>
    <name type="common">Bovine lungworm</name>
    <dbReference type="NCBI Taxonomy" id="29172"/>
    <lineage>
        <taxon>Eukaryota</taxon>
        <taxon>Metazoa</taxon>
        <taxon>Ecdysozoa</taxon>
        <taxon>Nematoda</taxon>
        <taxon>Chromadorea</taxon>
        <taxon>Rhabditida</taxon>
        <taxon>Rhabditina</taxon>
        <taxon>Rhabditomorpha</taxon>
        <taxon>Strongyloidea</taxon>
        <taxon>Metastrongylidae</taxon>
        <taxon>Dictyocaulus</taxon>
    </lineage>
</organism>
<dbReference type="InterPro" id="IPR011990">
    <property type="entry name" value="TPR-like_helical_dom_sf"/>
</dbReference>
<dbReference type="STRING" id="29172.A0A0D8XPS1"/>
<protein>
    <submittedName>
        <fullName evidence="1">Uncharacterized protein</fullName>
    </submittedName>
</protein>
<name>A0A0D8XPS1_DICVI</name>
<reference evidence="1 2" key="1">
    <citation type="submission" date="2013-11" db="EMBL/GenBank/DDBJ databases">
        <title>Draft genome of the bovine lungworm Dictyocaulus viviparus.</title>
        <authorList>
            <person name="Mitreva M."/>
        </authorList>
    </citation>
    <scope>NUCLEOTIDE SEQUENCE [LARGE SCALE GENOMIC DNA]</scope>
    <source>
        <strain evidence="1 2">HannoverDv2000</strain>
    </source>
</reference>
<dbReference type="PANTHER" id="PTHR16797:SF4">
    <property type="entry name" value="40-KDA HUNTINGTIN-ASSOCIATED PROTEIN"/>
    <property type="match status" value="1"/>
</dbReference>
<dbReference type="GO" id="GO:0005769">
    <property type="term" value="C:early endosome"/>
    <property type="evidence" value="ECO:0007669"/>
    <property type="project" value="TreeGrafter"/>
</dbReference>